<comment type="caution">
    <text evidence="2">The sequence shown here is derived from an EMBL/GenBank/DDBJ whole genome shotgun (WGS) entry which is preliminary data.</text>
</comment>
<dbReference type="GO" id="GO:0004853">
    <property type="term" value="F:uroporphyrinogen decarboxylase activity"/>
    <property type="evidence" value="ECO:0007669"/>
    <property type="project" value="InterPro"/>
</dbReference>
<evidence type="ECO:0000313" key="3">
    <source>
        <dbReference type="Proteomes" id="UP000774750"/>
    </source>
</evidence>
<dbReference type="Proteomes" id="UP000774750">
    <property type="component" value="Unassembled WGS sequence"/>
</dbReference>
<evidence type="ECO:0000259" key="1">
    <source>
        <dbReference type="Pfam" id="PF01208"/>
    </source>
</evidence>
<organism evidence="2 3">
    <name type="scientific">Merdimmobilis hominis</name>
    <dbReference type="NCBI Taxonomy" id="2897707"/>
    <lineage>
        <taxon>Bacteria</taxon>
        <taxon>Bacillati</taxon>
        <taxon>Bacillota</taxon>
        <taxon>Clostridia</taxon>
        <taxon>Eubacteriales</taxon>
        <taxon>Oscillospiraceae</taxon>
        <taxon>Merdimmobilis</taxon>
    </lineage>
</organism>
<evidence type="ECO:0000313" key="2">
    <source>
        <dbReference type="EMBL" id="MBM6921604.1"/>
    </source>
</evidence>
<dbReference type="GO" id="GO:0006779">
    <property type="term" value="P:porphyrin-containing compound biosynthetic process"/>
    <property type="evidence" value="ECO:0007669"/>
    <property type="project" value="InterPro"/>
</dbReference>
<gene>
    <name evidence="2" type="ORF">H6A12_10630</name>
</gene>
<dbReference type="SUPFAM" id="SSF51726">
    <property type="entry name" value="UROD/MetE-like"/>
    <property type="match status" value="1"/>
</dbReference>
<feature type="domain" description="Uroporphyrinogen decarboxylase (URO-D)" evidence="1">
    <location>
        <begin position="85"/>
        <end position="333"/>
    </location>
</feature>
<proteinExistence type="predicted"/>
<dbReference type="Gene3D" id="3.20.20.210">
    <property type="match status" value="1"/>
</dbReference>
<dbReference type="InterPro" id="IPR038071">
    <property type="entry name" value="UROD/MetE-like_sf"/>
</dbReference>
<accession>A0A938XAH1</accession>
<dbReference type="EMBL" id="JACJKY010000020">
    <property type="protein sequence ID" value="MBM6921604.1"/>
    <property type="molecule type" value="Genomic_DNA"/>
</dbReference>
<sequence length="338" mass="39632">MERTSRQLVLDTLNFKNTDGRVPRQIWTLPWAEFTYPEMMKKIREDFTWDFDGPQTTYEALPKTQGDPYEVGTYVDEWGCIFTNIHKGIIGEVKEPIVKDDDWEDADNVHIPEEFLTFDIDQVNASYHASDKFMMAGCCPRPFEQLQFIRGTVNLYMDLMDPPKKMLEFMEKMHDFYCRLLTKWAQTDVDALNMMDDWGSQQALLINPALWDEYFRPMYRDYIDIAHKHGKKMFMHSDGYTLDIIPRLIDIGLDAMNSQIFCMGVDKLKQFKGKITFWGEIDRQHLIPEGTPEQIENAVKSVYENLWDNGGCIAQCEFGPGANPDNVYRIFKTWESLR</sequence>
<dbReference type="InterPro" id="IPR000257">
    <property type="entry name" value="Uroporphyrinogen_deCOase"/>
</dbReference>
<dbReference type="GO" id="GO:0008168">
    <property type="term" value="F:methyltransferase activity"/>
    <property type="evidence" value="ECO:0007669"/>
    <property type="project" value="UniProtKB-KW"/>
</dbReference>
<dbReference type="PANTHER" id="PTHR47099">
    <property type="entry name" value="METHYLCOBAMIDE:COM METHYLTRANSFERASE MTBA"/>
    <property type="match status" value="1"/>
</dbReference>
<name>A0A938XAH1_9FIRM</name>
<keyword evidence="2" id="KW-0808">Transferase</keyword>
<dbReference type="PANTHER" id="PTHR47099:SF1">
    <property type="entry name" value="METHYLCOBAMIDE:COM METHYLTRANSFERASE MTBA"/>
    <property type="match status" value="1"/>
</dbReference>
<keyword evidence="2" id="KW-0489">Methyltransferase</keyword>
<dbReference type="GO" id="GO:0032259">
    <property type="term" value="P:methylation"/>
    <property type="evidence" value="ECO:0007669"/>
    <property type="project" value="UniProtKB-KW"/>
</dbReference>
<reference evidence="2" key="1">
    <citation type="submission" date="2020-08" db="EMBL/GenBank/DDBJ databases">
        <authorList>
            <person name="Cejkova D."/>
            <person name="Kubasova T."/>
            <person name="Jahodarova E."/>
            <person name="Rychlik I."/>
        </authorList>
    </citation>
    <scope>NUCLEOTIDE SEQUENCE</scope>
    <source>
        <strain evidence="2">An559</strain>
    </source>
</reference>
<dbReference type="InterPro" id="IPR052024">
    <property type="entry name" value="Methanogen_methyltrans"/>
</dbReference>
<keyword evidence="3" id="KW-1185">Reference proteome</keyword>
<dbReference type="RefSeq" id="WP_204447709.1">
    <property type="nucleotide sequence ID" value="NZ_JACJKY010000020.1"/>
</dbReference>
<protein>
    <submittedName>
        <fullName evidence="2">Methyltransferase</fullName>
    </submittedName>
</protein>
<reference evidence="2" key="2">
    <citation type="journal article" date="2021" name="Sci. Rep.">
        <title>The distribution of antibiotic resistance genes in chicken gut microbiota commensals.</title>
        <authorList>
            <person name="Juricova H."/>
            <person name="Matiasovicova J."/>
            <person name="Kubasova T."/>
            <person name="Cejkova D."/>
            <person name="Rychlik I."/>
        </authorList>
    </citation>
    <scope>NUCLEOTIDE SEQUENCE</scope>
    <source>
        <strain evidence="2">An559</strain>
    </source>
</reference>
<dbReference type="Pfam" id="PF01208">
    <property type="entry name" value="URO-D"/>
    <property type="match status" value="1"/>
</dbReference>
<dbReference type="AlphaFoldDB" id="A0A938XAH1"/>